<dbReference type="Proteomes" id="UP000199558">
    <property type="component" value="Unassembled WGS sequence"/>
</dbReference>
<accession>A0A1A9B1Z7</accession>
<reference evidence="3" key="1">
    <citation type="submission" date="2016-06" db="EMBL/GenBank/DDBJ databases">
        <authorList>
            <person name="Varghese N."/>
            <person name="Submissions Spin"/>
        </authorList>
    </citation>
    <scope>NUCLEOTIDE SEQUENCE [LARGE SCALE GENOMIC DNA]</scope>
    <source>
        <strain evidence="3">DSM 45794</strain>
    </source>
</reference>
<evidence type="ECO:0000313" key="2">
    <source>
        <dbReference type="EMBL" id="SBT63061.1"/>
    </source>
</evidence>
<gene>
    <name evidence="2" type="ORF">GA0070622_0001</name>
</gene>
<dbReference type="RefSeq" id="WP_141684499.1">
    <property type="nucleotide sequence ID" value="NZ_FLRH01000001.1"/>
</dbReference>
<dbReference type="EMBL" id="FLRH01000001">
    <property type="protein sequence ID" value="SBT63061.1"/>
    <property type="molecule type" value="Genomic_DNA"/>
</dbReference>
<dbReference type="STRING" id="946078.GA0070622_0001"/>
<evidence type="ECO:0000313" key="3">
    <source>
        <dbReference type="Proteomes" id="UP000199558"/>
    </source>
</evidence>
<dbReference type="AlphaFoldDB" id="A0A1A9B1Z7"/>
<feature type="non-terminal residue" evidence="2">
    <location>
        <position position="70"/>
    </location>
</feature>
<name>A0A1A9B1Z7_9ACTN</name>
<feature type="region of interest" description="Disordered" evidence="1">
    <location>
        <begin position="34"/>
        <end position="70"/>
    </location>
</feature>
<sequence>MKLEAGVFAERVDVVDGLAVAAQYDQARGGQVAQGGAKQGLSAPGERLQAGQVSTPSGPAQPMAEQGVYL</sequence>
<protein>
    <submittedName>
        <fullName evidence="2">Uncharacterized protein</fullName>
    </submittedName>
</protein>
<proteinExistence type="predicted"/>
<keyword evidence="3" id="KW-1185">Reference proteome</keyword>
<evidence type="ECO:0000256" key="1">
    <source>
        <dbReference type="SAM" id="MobiDB-lite"/>
    </source>
</evidence>
<organism evidence="2 3">
    <name type="scientific">Micromonospora sediminicola</name>
    <dbReference type="NCBI Taxonomy" id="946078"/>
    <lineage>
        <taxon>Bacteria</taxon>
        <taxon>Bacillati</taxon>
        <taxon>Actinomycetota</taxon>
        <taxon>Actinomycetes</taxon>
        <taxon>Micromonosporales</taxon>
        <taxon>Micromonosporaceae</taxon>
        <taxon>Micromonospora</taxon>
    </lineage>
</organism>